<dbReference type="PANTHER" id="PTHR23292:SF47">
    <property type="entry name" value="LITAF DOMAIN-CONTAINING PROTEIN"/>
    <property type="match status" value="1"/>
</dbReference>
<evidence type="ECO:0000256" key="8">
    <source>
        <dbReference type="SAM" id="Phobius"/>
    </source>
</evidence>
<evidence type="ECO:0000256" key="3">
    <source>
        <dbReference type="ARBA" id="ARBA00004630"/>
    </source>
</evidence>
<dbReference type="SMART" id="SM00714">
    <property type="entry name" value="LITAF"/>
    <property type="match status" value="1"/>
</dbReference>
<keyword evidence="10" id="KW-1185">Reference proteome</keyword>
<dbReference type="PROSITE" id="PS51837">
    <property type="entry name" value="LITAF"/>
    <property type="match status" value="1"/>
</dbReference>
<evidence type="ECO:0000256" key="1">
    <source>
        <dbReference type="ARBA" id="ARBA00004414"/>
    </source>
</evidence>
<keyword evidence="8" id="KW-1133">Transmembrane helix</keyword>
<keyword evidence="5" id="KW-0479">Metal-binding</keyword>
<protein>
    <submittedName>
        <fullName evidence="11 12">Lipopolysaccharide-induced tumor necrosis factor-alpha factor homolog</fullName>
    </submittedName>
</protein>
<evidence type="ECO:0000313" key="11">
    <source>
        <dbReference type="RefSeq" id="XP_022248738.1"/>
    </source>
</evidence>
<evidence type="ECO:0000313" key="10">
    <source>
        <dbReference type="Proteomes" id="UP000694941"/>
    </source>
</evidence>
<keyword evidence="6" id="KW-0862">Zinc</keyword>
<reference evidence="11 12" key="1">
    <citation type="submission" date="2025-05" db="UniProtKB">
        <authorList>
            <consortium name="RefSeq"/>
        </authorList>
    </citation>
    <scope>IDENTIFICATION</scope>
    <source>
        <tissue evidence="11 12">Muscle</tissue>
    </source>
</reference>
<evidence type="ECO:0000256" key="7">
    <source>
        <dbReference type="ARBA" id="ARBA00023136"/>
    </source>
</evidence>
<name>A0ABM1SYN2_LIMPO</name>
<keyword evidence="7 8" id="KW-0472">Membrane</keyword>
<organism evidence="10 11">
    <name type="scientific">Limulus polyphemus</name>
    <name type="common">Atlantic horseshoe crab</name>
    <dbReference type="NCBI Taxonomy" id="6850"/>
    <lineage>
        <taxon>Eukaryota</taxon>
        <taxon>Metazoa</taxon>
        <taxon>Ecdysozoa</taxon>
        <taxon>Arthropoda</taxon>
        <taxon>Chelicerata</taxon>
        <taxon>Merostomata</taxon>
        <taxon>Xiphosura</taxon>
        <taxon>Limulidae</taxon>
        <taxon>Limulus</taxon>
    </lineage>
</organism>
<evidence type="ECO:0000259" key="9">
    <source>
        <dbReference type="PROSITE" id="PS51837"/>
    </source>
</evidence>
<comment type="similarity">
    <text evidence="4">Belongs to the CDIP1/LITAF family.</text>
</comment>
<dbReference type="Proteomes" id="UP000694941">
    <property type="component" value="Unplaced"/>
</dbReference>
<dbReference type="PANTHER" id="PTHR23292">
    <property type="entry name" value="LIPOPOLYSACCHARIDE-INDUCED TUMOR NECROSIS FACTOR-ALPHA FACTOR"/>
    <property type="match status" value="1"/>
</dbReference>
<evidence type="ECO:0000313" key="12">
    <source>
        <dbReference type="RefSeq" id="XP_022248739.1"/>
    </source>
</evidence>
<dbReference type="GeneID" id="111087197"/>
<gene>
    <name evidence="11 12" type="primary">LOC111087197</name>
</gene>
<evidence type="ECO:0000256" key="2">
    <source>
        <dbReference type="ARBA" id="ARBA00004481"/>
    </source>
</evidence>
<feature type="transmembrane region" description="Helical" evidence="8">
    <location>
        <begin position="97"/>
        <end position="118"/>
    </location>
</feature>
<evidence type="ECO:0000256" key="6">
    <source>
        <dbReference type="ARBA" id="ARBA00022833"/>
    </source>
</evidence>
<dbReference type="RefSeq" id="XP_022248739.1">
    <property type="nucleotide sequence ID" value="XM_022393031.1"/>
</dbReference>
<dbReference type="InterPro" id="IPR006629">
    <property type="entry name" value="LITAF"/>
</dbReference>
<dbReference type="InterPro" id="IPR037519">
    <property type="entry name" value="LITAF_fam"/>
</dbReference>
<evidence type="ECO:0000256" key="5">
    <source>
        <dbReference type="ARBA" id="ARBA00022723"/>
    </source>
</evidence>
<dbReference type="RefSeq" id="XP_022248738.1">
    <property type="nucleotide sequence ID" value="XM_022393030.1"/>
</dbReference>
<proteinExistence type="inferred from homology"/>
<sequence>MDPYNKGAEAPPNYWQIQTPVNQQPYSYGAPGPAYPNQGYLSPPTQQPMPSSTTVVVTGMSHPAQQQTVVMAFGNAPTQITCGTCRNTVITTVERGVGGAACCWMICLCLFCWPLFWIPLISDSIRDTEHYCPVCKTHLGTASGNCC</sequence>
<accession>A0ABM1SYN2</accession>
<feature type="domain" description="LITAF" evidence="9">
    <location>
        <begin position="60"/>
        <end position="144"/>
    </location>
</feature>
<keyword evidence="8" id="KW-0812">Transmembrane</keyword>
<evidence type="ECO:0000256" key="4">
    <source>
        <dbReference type="ARBA" id="ARBA00005975"/>
    </source>
</evidence>
<comment type="subcellular location">
    <subcellularLocation>
        <location evidence="2">Endosome membrane</location>
        <topology evidence="2">Peripheral membrane protein</topology>
    </subcellularLocation>
    <subcellularLocation>
        <location evidence="1">Late endosome membrane</location>
    </subcellularLocation>
    <subcellularLocation>
        <location evidence="3">Lysosome membrane</location>
        <topology evidence="3">Peripheral membrane protein</topology>
        <orientation evidence="3">Cytoplasmic side</orientation>
    </subcellularLocation>
</comment>
<dbReference type="Pfam" id="PF10601">
    <property type="entry name" value="zf-LITAF-like"/>
    <property type="match status" value="1"/>
</dbReference>